<gene>
    <name evidence="7" type="primary">ARL6</name>
    <name evidence="7" type="ORF">Esi_0298_0007</name>
</gene>
<dbReference type="InterPro" id="IPR024156">
    <property type="entry name" value="Small_GTPase_ARF"/>
</dbReference>
<dbReference type="InterPro" id="IPR006689">
    <property type="entry name" value="Small_GTPase_ARF/SAR"/>
</dbReference>
<evidence type="ECO:0000256" key="6">
    <source>
        <dbReference type="RuleBase" id="RU003925"/>
    </source>
</evidence>
<dbReference type="SMART" id="SM00177">
    <property type="entry name" value="ARF"/>
    <property type="match status" value="1"/>
</dbReference>
<dbReference type="Gene3D" id="3.40.50.300">
    <property type="entry name" value="P-loop containing nucleotide triphosphate hydrolases"/>
    <property type="match status" value="1"/>
</dbReference>
<accession>D7FVR2</accession>
<dbReference type="GO" id="GO:0046872">
    <property type="term" value="F:metal ion binding"/>
    <property type="evidence" value="ECO:0007669"/>
    <property type="project" value="UniProtKB-KW"/>
</dbReference>
<keyword evidence="3 4" id="KW-0342">GTP-binding</keyword>
<name>D7FVR2_ECTSI</name>
<evidence type="ECO:0000256" key="4">
    <source>
        <dbReference type="PIRSR" id="PIRSR606689-1"/>
    </source>
</evidence>
<dbReference type="Proteomes" id="UP000002630">
    <property type="component" value="Unassembled WGS sequence"/>
</dbReference>
<dbReference type="Pfam" id="PF00025">
    <property type="entry name" value="Arf"/>
    <property type="match status" value="1"/>
</dbReference>
<feature type="binding site" evidence="4">
    <location>
        <position position="72"/>
    </location>
    <ligand>
        <name>GTP</name>
        <dbReference type="ChEBI" id="CHEBI:37565"/>
    </ligand>
</feature>
<dbReference type="STRING" id="2880.D7FVR2"/>
<keyword evidence="5" id="KW-0460">Magnesium</keyword>
<dbReference type="SUPFAM" id="SSF52540">
    <property type="entry name" value="P-loop containing nucleoside triphosphate hydrolases"/>
    <property type="match status" value="1"/>
</dbReference>
<dbReference type="SMART" id="SM00175">
    <property type="entry name" value="RAB"/>
    <property type="match status" value="1"/>
</dbReference>
<dbReference type="AlphaFoldDB" id="D7FVR2"/>
<dbReference type="PROSITE" id="PS51419">
    <property type="entry name" value="RAB"/>
    <property type="match status" value="1"/>
</dbReference>
<dbReference type="InterPro" id="IPR027417">
    <property type="entry name" value="P-loop_NTPase"/>
</dbReference>
<dbReference type="EMBL" id="FN649760">
    <property type="protein sequence ID" value="CBJ31977.1"/>
    <property type="molecule type" value="Genomic_DNA"/>
</dbReference>
<feature type="binding site" evidence="5">
    <location>
        <position position="31"/>
    </location>
    <ligand>
        <name>Mg(2+)</name>
        <dbReference type="ChEBI" id="CHEBI:18420"/>
    </ligand>
</feature>
<evidence type="ECO:0000256" key="5">
    <source>
        <dbReference type="PIRSR" id="PIRSR606689-2"/>
    </source>
</evidence>
<protein>
    <submittedName>
        <fullName evidence="7">ARL6, ARF-like Ras superfamily GTPase</fullName>
    </submittedName>
</protein>
<evidence type="ECO:0000256" key="1">
    <source>
        <dbReference type="ARBA" id="ARBA00010290"/>
    </source>
</evidence>
<dbReference type="NCBIfam" id="TIGR00231">
    <property type="entry name" value="small_GTP"/>
    <property type="match status" value="1"/>
</dbReference>
<comment type="similarity">
    <text evidence="1 6">Belongs to the small GTPase superfamily. Arf family.</text>
</comment>
<organism evidence="7 8">
    <name type="scientific">Ectocarpus siliculosus</name>
    <name type="common">Brown alga</name>
    <name type="synonym">Conferva siliculosa</name>
    <dbReference type="NCBI Taxonomy" id="2880"/>
    <lineage>
        <taxon>Eukaryota</taxon>
        <taxon>Sar</taxon>
        <taxon>Stramenopiles</taxon>
        <taxon>Ochrophyta</taxon>
        <taxon>PX clade</taxon>
        <taxon>Phaeophyceae</taxon>
        <taxon>Ectocarpales</taxon>
        <taxon>Ectocarpaceae</taxon>
        <taxon>Ectocarpus</taxon>
    </lineage>
</organism>
<dbReference type="GO" id="GO:0005525">
    <property type="term" value="F:GTP binding"/>
    <property type="evidence" value="ECO:0007669"/>
    <property type="project" value="UniProtKB-KW"/>
</dbReference>
<dbReference type="InterPro" id="IPR005225">
    <property type="entry name" value="Small_GTP-bd"/>
</dbReference>
<dbReference type="eggNOG" id="KOG0070">
    <property type="taxonomic scope" value="Eukaryota"/>
</dbReference>
<keyword evidence="5" id="KW-0479">Metal-binding</keyword>
<dbReference type="PROSITE" id="PS51417">
    <property type="entry name" value="ARF"/>
    <property type="match status" value="1"/>
</dbReference>
<dbReference type="PANTHER" id="PTHR11711">
    <property type="entry name" value="ADP RIBOSYLATION FACTOR-RELATED"/>
    <property type="match status" value="1"/>
</dbReference>
<dbReference type="SMART" id="SM00178">
    <property type="entry name" value="SAR"/>
    <property type="match status" value="1"/>
</dbReference>
<evidence type="ECO:0000313" key="8">
    <source>
        <dbReference type="Proteomes" id="UP000002630"/>
    </source>
</evidence>
<dbReference type="PRINTS" id="PR00328">
    <property type="entry name" value="SAR1GTPBP"/>
</dbReference>
<feature type="binding site" evidence="4">
    <location>
        <begin position="130"/>
        <end position="133"/>
    </location>
    <ligand>
        <name>GTP</name>
        <dbReference type="ChEBI" id="CHEBI:37565"/>
    </ligand>
</feature>
<keyword evidence="8" id="KW-1185">Reference proteome</keyword>
<reference evidence="7 8" key="1">
    <citation type="journal article" date="2010" name="Nature">
        <title>The Ectocarpus genome and the independent evolution of multicellularity in brown algae.</title>
        <authorList>
            <person name="Cock J.M."/>
            <person name="Sterck L."/>
            <person name="Rouze P."/>
            <person name="Scornet D."/>
            <person name="Allen A.E."/>
            <person name="Amoutzias G."/>
            <person name="Anthouard V."/>
            <person name="Artiguenave F."/>
            <person name="Aury J.M."/>
            <person name="Badger J.H."/>
            <person name="Beszteri B."/>
            <person name="Billiau K."/>
            <person name="Bonnet E."/>
            <person name="Bothwell J.H."/>
            <person name="Bowler C."/>
            <person name="Boyen C."/>
            <person name="Brownlee C."/>
            <person name="Carrano C.J."/>
            <person name="Charrier B."/>
            <person name="Cho G.Y."/>
            <person name="Coelho S.M."/>
            <person name="Collen J."/>
            <person name="Corre E."/>
            <person name="Da Silva C."/>
            <person name="Delage L."/>
            <person name="Delaroque N."/>
            <person name="Dittami S.M."/>
            <person name="Doulbeau S."/>
            <person name="Elias M."/>
            <person name="Farnham G."/>
            <person name="Gachon C.M."/>
            <person name="Gschloessl B."/>
            <person name="Heesch S."/>
            <person name="Jabbari K."/>
            <person name="Jubin C."/>
            <person name="Kawai H."/>
            <person name="Kimura K."/>
            <person name="Kloareg B."/>
            <person name="Kupper F.C."/>
            <person name="Lang D."/>
            <person name="Le Bail A."/>
            <person name="Leblanc C."/>
            <person name="Lerouge P."/>
            <person name="Lohr M."/>
            <person name="Lopez P.J."/>
            <person name="Martens C."/>
            <person name="Maumus F."/>
            <person name="Michel G."/>
            <person name="Miranda-Saavedra D."/>
            <person name="Morales J."/>
            <person name="Moreau H."/>
            <person name="Motomura T."/>
            <person name="Nagasato C."/>
            <person name="Napoli C.A."/>
            <person name="Nelson D.R."/>
            <person name="Nyvall-Collen P."/>
            <person name="Peters A.F."/>
            <person name="Pommier C."/>
            <person name="Potin P."/>
            <person name="Poulain J."/>
            <person name="Quesneville H."/>
            <person name="Read B."/>
            <person name="Rensing S.A."/>
            <person name="Ritter A."/>
            <person name="Rousvoal S."/>
            <person name="Samanta M."/>
            <person name="Samson G."/>
            <person name="Schroeder D.C."/>
            <person name="Segurens B."/>
            <person name="Strittmatter M."/>
            <person name="Tonon T."/>
            <person name="Tregear J.W."/>
            <person name="Valentin K."/>
            <person name="von Dassow P."/>
            <person name="Yamagishi T."/>
            <person name="Van de Peer Y."/>
            <person name="Wincker P."/>
        </authorList>
    </citation>
    <scope>NUCLEOTIDE SEQUENCE [LARGE SCALE GENOMIC DNA]</scope>
    <source>
        <strain evidence="8">Ec32 / CCAP1310/4</strain>
    </source>
</reference>
<dbReference type="GO" id="GO:0003924">
    <property type="term" value="F:GTPase activity"/>
    <property type="evidence" value="ECO:0007669"/>
    <property type="project" value="InterPro"/>
</dbReference>
<evidence type="ECO:0000256" key="3">
    <source>
        <dbReference type="ARBA" id="ARBA00023134"/>
    </source>
</evidence>
<proteinExistence type="inferred from homology"/>
<evidence type="ECO:0000256" key="2">
    <source>
        <dbReference type="ARBA" id="ARBA00022741"/>
    </source>
</evidence>
<feature type="binding site" evidence="4">
    <location>
        <begin position="24"/>
        <end position="31"/>
    </location>
    <ligand>
        <name>GTP</name>
        <dbReference type="ChEBI" id="CHEBI:37565"/>
    </ligand>
</feature>
<sequence>MGLFKKIASAMGRSRGNMRILVVGLDNSGKSTLIEHIKPNKASTFEATPTVGFQVQEFAKNNLNFTVIDMSGQSRYRTLWEHYFCNVHAVIFVVDSTDRVRMCVAKEELEEVLKHDEVQNSGMPILVYANKGDLPGSMSRQECADELGLSGLNDEQTPWHIEKSNALVGLGVEEGVNWLVQTLQSASGRRETTEGRRSSGSGHK</sequence>
<feature type="binding site" evidence="5">
    <location>
        <position position="50"/>
    </location>
    <ligand>
        <name>Mg(2+)</name>
        <dbReference type="ChEBI" id="CHEBI:18420"/>
    </ligand>
</feature>
<keyword evidence="2 4" id="KW-0547">Nucleotide-binding</keyword>
<dbReference type="OrthoDB" id="2011769at2759"/>
<dbReference type="InParanoid" id="D7FVR2"/>
<dbReference type="FunFam" id="3.40.50.300:FF:001166">
    <property type="entry name" value="ADP-ribosylation factor D"/>
    <property type="match status" value="1"/>
</dbReference>
<evidence type="ECO:0000313" key="7">
    <source>
        <dbReference type="EMBL" id="CBJ31977.1"/>
    </source>
</evidence>